<dbReference type="VEuPathDB" id="VectorBase:ASTEI09913"/>
<feature type="transmembrane region" description="Helical" evidence="6">
    <location>
        <begin position="93"/>
        <end position="113"/>
    </location>
</feature>
<accession>A0A182YN77</accession>
<proteinExistence type="predicted"/>
<dbReference type="InterPro" id="IPR008952">
    <property type="entry name" value="Tetraspanin_EC2_sf"/>
</dbReference>
<evidence type="ECO:0000256" key="6">
    <source>
        <dbReference type="SAM" id="Phobius"/>
    </source>
</evidence>
<dbReference type="Gene3D" id="1.10.1450.10">
    <property type="entry name" value="Tetraspanin"/>
    <property type="match status" value="1"/>
</dbReference>
<feature type="transmembrane region" description="Helical" evidence="6">
    <location>
        <begin position="120"/>
        <end position="144"/>
    </location>
</feature>
<evidence type="ECO:0000256" key="3">
    <source>
        <dbReference type="ARBA" id="ARBA00022989"/>
    </source>
</evidence>
<evidence type="ECO:0000256" key="4">
    <source>
        <dbReference type="ARBA" id="ARBA00023136"/>
    </source>
</evidence>
<feature type="transmembrane region" description="Helical" evidence="6">
    <location>
        <begin position="238"/>
        <end position="262"/>
    </location>
</feature>
<evidence type="ECO:0000256" key="5">
    <source>
        <dbReference type="SAM" id="MobiDB-lite"/>
    </source>
</evidence>
<dbReference type="STRING" id="30069.A0A182YN77"/>
<sequence length="317" mass="34910">MKTLASTGAKLFRVRKSRLFCGSGSGSQKAPNMASERYELNMNMKCVKYMIFVISITFAVVAAMLLSMAVAIGNLFDDFQNFIDSHFFVPPNLLIAIGIILLVIALFGCVGALKESTAMINIYGVLLLSVFVLQLAAAITAFVMRGQVEMMVRQKIFDSMRDYKQQEGYRNPIDMLQNTLECCGVDGFSDWAQFLPSDGVVMEYPETCCAAPPVDGECIPRDYGCYSRLSWLISQGSVLIATGTVAVAFVQVLGAVCAFMLASAIRRAKTLRATRRWHLQQSLGIMTKTIEPQYTGMEKSEANVDPDKYLPTSPSVN</sequence>
<reference evidence="7" key="2">
    <citation type="submission" date="2020-05" db="UniProtKB">
        <authorList>
            <consortium name="EnsemblMetazoa"/>
        </authorList>
    </citation>
    <scope>IDENTIFICATION</scope>
    <source>
        <strain evidence="7">Indian</strain>
    </source>
</reference>
<evidence type="ECO:0000256" key="2">
    <source>
        <dbReference type="ARBA" id="ARBA00022692"/>
    </source>
</evidence>
<dbReference type="SUPFAM" id="SSF48652">
    <property type="entry name" value="Tetraspanin"/>
    <property type="match status" value="1"/>
</dbReference>
<dbReference type="OMA" id="DMLMRTM"/>
<dbReference type="VEuPathDB" id="VectorBase:ASTE002254"/>
<evidence type="ECO:0000313" key="8">
    <source>
        <dbReference type="Proteomes" id="UP000076408"/>
    </source>
</evidence>
<dbReference type="PANTHER" id="PTHR19282">
    <property type="entry name" value="TETRASPANIN"/>
    <property type="match status" value="1"/>
</dbReference>
<organism evidence="7 8">
    <name type="scientific">Anopheles stephensi</name>
    <name type="common">Indo-Pakistan malaria mosquito</name>
    <dbReference type="NCBI Taxonomy" id="30069"/>
    <lineage>
        <taxon>Eukaryota</taxon>
        <taxon>Metazoa</taxon>
        <taxon>Ecdysozoa</taxon>
        <taxon>Arthropoda</taxon>
        <taxon>Hexapoda</taxon>
        <taxon>Insecta</taxon>
        <taxon>Pterygota</taxon>
        <taxon>Neoptera</taxon>
        <taxon>Endopterygota</taxon>
        <taxon>Diptera</taxon>
        <taxon>Nematocera</taxon>
        <taxon>Culicoidea</taxon>
        <taxon>Culicidae</taxon>
        <taxon>Anophelinae</taxon>
        <taxon>Anopheles</taxon>
    </lineage>
</organism>
<dbReference type="PANTHER" id="PTHR19282:SF28">
    <property type="entry name" value="TETRASPANIN"/>
    <property type="match status" value="1"/>
</dbReference>
<protein>
    <submittedName>
        <fullName evidence="7">Tetraspanin</fullName>
    </submittedName>
</protein>
<dbReference type="GO" id="GO:0005886">
    <property type="term" value="C:plasma membrane"/>
    <property type="evidence" value="ECO:0007669"/>
    <property type="project" value="TreeGrafter"/>
</dbReference>
<keyword evidence="8" id="KW-1185">Reference proteome</keyword>
<dbReference type="InterPro" id="IPR018499">
    <property type="entry name" value="Tetraspanin/Peripherin"/>
</dbReference>
<dbReference type="EnsemblMetazoa" id="ASTEI09913-RA">
    <property type="protein sequence ID" value="ASTEI09913-PA"/>
    <property type="gene ID" value="ASTEI09913"/>
</dbReference>
<evidence type="ECO:0000313" key="7">
    <source>
        <dbReference type="EnsemblMetazoa" id="ASTEI09913-PA"/>
    </source>
</evidence>
<feature type="compositionally biased region" description="Basic and acidic residues" evidence="5">
    <location>
        <begin position="298"/>
        <end position="308"/>
    </location>
</feature>
<dbReference type="AlphaFoldDB" id="A0A182YN77"/>
<keyword evidence="2 6" id="KW-0812">Transmembrane</keyword>
<feature type="transmembrane region" description="Helical" evidence="6">
    <location>
        <begin position="49"/>
        <end position="73"/>
    </location>
</feature>
<comment type="subcellular location">
    <subcellularLocation>
        <location evidence="1">Membrane</location>
        <topology evidence="1">Multi-pass membrane protein</topology>
    </subcellularLocation>
</comment>
<evidence type="ECO:0000256" key="1">
    <source>
        <dbReference type="ARBA" id="ARBA00004141"/>
    </source>
</evidence>
<dbReference type="PRINTS" id="PR00259">
    <property type="entry name" value="TMFOUR"/>
</dbReference>
<keyword evidence="4 6" id="KW-0472">Membrane</keyword>
<reference evidence="8" key="1">
    <citation type="journal article" date="2014" name="Genome Biol.">
        <title>Genome analysis of a major urban malaria vector mosquito, Anopheles stephensi.</title>
        <authorList>
            <person name="Jiang X."/>
            <person name="Peery A."/>
            <person name="Hall A.B."/>
            <person name="Sharma A."/>
            <person name="Chen X.G."/>
            <person name="Waterhouse R.M."/>
            <person name="Komissarov A."/>
            <person name="Riehle M.M."/>
            <person name="Shouche Y."/>
            <person name="Sharakhova M.V."/>
            <person name="Lawson D."/>
            <person name="Pakpour N."/>
            <person name="Arensburger P."/>
            <person name="Davidson V.L."/>
            <person name="Eiglmeier K."/>
            <person name="Emrich S."/>
            <person name="George P."/>
            <person name="Kennedy R.C."/>
            <person name="Mane S.P."/>
            <person name="Maslen G."/>
            <person name="Oringanje C."/>
            <person name="Qi Y."/>
            <person name="Settlage R."/>
            <person name="Tojo M."/>
            <person name="Tubio J.M."/>
            <person name="Unger M.F."/>
            <person name="Wang B."/>
            <person name="Vernick K.D."/>
            <person name="Ribeiro J.M."/>
            <person name="James A.A."/>
            <person name="Michel K."/>
            <person name="Riehle M.A."/>
            <person name="Luckhart S."/>
            <person name="Sharakhov I.V."/>
            <person name="Tu Z."/>
        </authorList>
    </citation>
    <scope>NUCLEOTIDE SEQUENCE [LARGE SCALE GENOMIC DNA]</scope>
    <source>
        <strain evidence="8">Indian</strain>
    </source>
</reference>
<dbReference type="Pfam" id="PF00335">
    <property type="entry name" value="Tetraspanin"/>
    <property type="match status" value="1"/>
</dbReference>
<dbReference type="Proteomes" id="UP000076408">
    <property type="component" value="Unassembled WGS sequence"/>
</dbReference>
<dbReference type="VEuPathDB" id="VectorBase:ASTEI20_039632"/>
<dbReference type="CDD" id="cd03127">
    <property type="entry name" value="tetraspanin_LEL"/>
    <property type="match status" value="1"/>
</dbReference>
<feature type="region of interest" description="Disordered" evidence="5">
    <location>
        <begin position="297"/>
        <end position="317"/>
    </location>
</feature>
<keyword evidence="3 6" id="KW-1133">Transmembrane helix</keyword>
<name>A0A182YN77_ANOST</name>